<comment type="caution">
    <text evidence="2">The sequence shown here is derived from an EMBL/GenBank/DDBJ whole genome shotgun (WGS) entry which is preliminary data.</text>
</comment>
<evidence type="ECO:0000259" key="1">
    <source>
        <dbReference type="Pfam" id="PF13577"/>
    </source>
</evidence>
<protein>
    <submittedName>
        <fullName evidence="2">Nuclear transport factor 2 family protein</fullName>
    </submittedName>
</protein>
<dbReference type="InterPro" id="IPR032710">
    <property type="entry name" value="NTF2-like_dom_sf"/>
</dbReference>
<name>A0ABW2P4N1_9ACTN</name>
<dbReference type="Proteomes" id="UP001596496">
    <property type="component" value="Unassembled WGS sequence"/>
</dbReference>
<dbReference type="SUPFAM" id="SSF54427">
    <property type="entry name" value="NTF2-like"/>
    <property type="match status" value="1"/>
</dbReference>
<reference evidence="3" key="1">
    <citation type="journal article" date="2019" name="Int. J. Syst. Evol. Microbiol.">
        <title>The Global Catalogue of Microorganisms (GCM) 10K type strain sequencing project: providing services to taxonomists for standard genome sequencing and annotation.</title>
        <authorList>
            <consortium name="The Broad Institute Genomics Platform"/>
            <consortium name="The Broad Institute Genome Sequencing Center for Infectious Disease"/>
            <person name="Wu L."/>
            <person name="Ma J."/>
        </authorList>
    </citation>
    <scope>NUCLEOTIDE SEQUENCE [LARGE SCALE GENOMIC DNA]</scope>
    <source>
        <strain evidence="3">CECT 7649</strain>
    </source>
</reference>
<dbReference type="RefSeq" id="WP_354836364.1">
    <property type="nucleotide sequence ID" value="NZ_JBHTCG010000007.1"/>
</dbReference>
<proteinExistence type="predicted"/>
<dbReference type="Gene3D" id="3.10.450.50">
    <property type="match status" value="1"/>
</dbReference>
<feature type="domain" description="SnoaL-like" evidence="1">
    <location>
        <begin position="18"/>
        <end position="139"/>
    </location>
</feature>
<evidence type="ECO:0000313" key="3">
    <source>
        <dbReference type="Proteomes" id="UP001596496"/>
    </source>
</evidence>
<dbReference type="InterPro" id="IPR037401">
    <property type="entry name" value="SnoaL-like"/>
</dbReference>
<gene>
    <name evidence="2" type="ORF">ACFQSB_12895</name>
</gene>
<sequence>MVLPSVIGTLSIDELHVRVQRFYAEQMRLLDTGATGEWAETFTEDGTFSVPTFAEPVRGRAAIAAGAREAARARAAAGVVHRHWMGMLTVEPGEDGTVRARSYALVIETPLGKASSVHRSTVCEDLLTPCADTWQVRERVVTRDDLPAR</sequence>
<organism evidence="2 3">
    <name type="scientific">Sphaerisporangium rhizosphaerae</name>
    <dbReference type="NCBI Taxonomy" id="2269375"/>
    <lineage>
        <taxon>Bacteria</taxon>
        <taxon>Bacillati</taxon>
        <taxon>Actinomycetota</taxon>
        <taxon>Actinomycetes</taxon>
        <taxon>Streptosporangiales</taxon>
        <taxon>Streptosporangiaceae</taxon>
        <taxon>Sphaerisporangium</taxon>
    </lineage>
</organism>
<evidence type="ECO:0000313" key="2">
    <source>
        <dbReference type="EMBL" id="MFC7383110.1"/>
    </source>
</evidence>
<dbReference type="EMBL" id="JBHTCG010000007">
    <property type="protein sequence ID" value="MFC7383110.1"/>
    <property type="molecule type" value="Genomic_DNA"/>
</dbReference>
<accession>A0ABW2P4N1</accession>
<keyword evidence="3" id="KW-1185">Reference proteome</keyword>
<dbReference type="Pfam" id="PF13577">
    <property type="entry name" value="SnoaL_4"/>
    <property type="match status" value="1"/>
</dbReference>